<feature type="domain" description="Peptidase M3A/M3B catalytic" evidence="7">
    <location>
        <begin position="212"/>
        <end position="589"/>
    </location>
</feature>
<comment type="similarity">
    <text evidence="6">Belongs to the peptidase M3B family.</text>
</comment>
<name>A0AAP8JZ60_9BACI</name>
<dbReference type="InterPro" id="IPR004438">
    <property type="entry name" value="Peptidase_M3B"/>
</dbReference>
<accession>A0AAP8JZ60</accession>
<dbReference type="PANTHER" id="PTHR11804">
    <property type="entry name" value="PROTEASE M3 THIMET OLIGOPEPTIDASE-RELATED"/>
    <property type="match status" value="1"/>
</dbReference>
<evidence type="ECO:0000259" key="7">
    <source>
        <dbReference type="Pfam" id="PF01432"/>
    </source>
</evidence>
<comment type="function">
    <text evidence="6">Has oligopeptidase activity and degrades a variety of small bioactive peptides.</text>
</comment>
<dbReference type="GO" id="GO:0004222">
    <property type="term" value="F:metalloendopeptidase activity"/>
    <property type="evidence" value="ECO:0007669"/>
    <property type="project" value="UniProtKB-UniRule"/>
</dbReference>
<proteinExistence type="inferred from homology"/>
<dbReference type="PANTHER" id="PTHR11804:SF45">
    <property type="entry name" value="SIMILAR TO OLIGOENDOPEPTIDASE"/>
    <property type="match status" value="1"/>
</dbReference>
<dbReference type="EMBL" id="NUSY01000003">
    <property type="protein sequence ID" value="PHE17105.1"/>
    <property type="molecule type" value="Genomic_DNA"/>
</dbReference>
<dbReference type="GO" id="GO:0006518">
    <property type="term" value="P:peptide metabolic process"/>
    <property type="evidence" value="ECO:0007669"/>
    <property type="project" value="TreeGrafter"/>
</dbReference>
<dbReference type="Pfam" id="PF01432">
    <property type="entry name" value="Peptidase_M3"/>
    <property type="match status" value="1"/>
</dbReference>
<dbReference type="Proteomes" id="UP000224044">
    <property type="component" value="Unassembled WGS sequence"/>
</dbReference>
<keyword evidence="4 6" id="KW-0862">Zinc</keyword>
<dbReference type="SUPFAM" id="SSF55486">
    <property type="entry name" value="Metalloproteases ('zincins'), catalytic domain"/>
    <property type="match status" value="1"/>
</dbReference>
<dbReference type="Gene3D" id="1.10.1370.20">
    <property type="entry name" value="Oligoendopeptidase f, C-terminal domain"/>
    <property type="match status" value="1"/>
</dbReference>
<evidence type="ECO:0000256" key="4">
    <source>
        <dbReference type="ARBA" id="ARBA00022833"/>
    </source>
</evidence>
<feature type="domain" description="Oligopeptidase F N-terminal" evidence="8">
    <location>
        <begin position="118"/>
        <end position="187"/>
    </location>
</feature>
<keyword evidence="5 6" id="KW-0482">Metalloprotease</keyword>
<gene>
    <name evidence="9" type="primary">pepF</name>
    <name evidence="9" type="ORF">COF62_03520</name>
</gene>
<keyword evidence="2 6" id="KW-0479">Metal-binding</keyword>
<dbReference type="FunFam" id="1.10.1370.20:FF:000001">
    <property type="entry name" value="Oligoendopeptidase F"/>
    <property type="match status" value="1"/>
</dbReference>
<evidence type="ECO:0000256" key="5">
    <source>
        <dbReference type="ARBA" id="ARBA00023049"/>
    </source>
</evidence>
<evidence type="ECO:0000256" key="2">
    <source>
        <dbReference type="ARBA" id="ARBA00022723"/>
    </source>
</evidence>
<evidence type="ECO:0000256" key="6">
    <source>
        <dbReference type="RuleBase" id="RU368091"/>
    </source>
</evidence>
<evidence type="ECO:0000313" key="10">
    <source>
        <dbReference type="Proteomes" id="UP000224044"/>
    </source>
</evidence>
<dbReference type="Pfam" id="PF08439">
    <property type="entry name" value="Peptidase_M3_N"/>
    <property type="match status" value="1"/>
</dbReference>
<dbReference type="Gene3D" id="1.20.140.70">
    <property type="entry name" value="Oligopeptidase f, N-terminal domain"/>
    <property type="match status" value="1"/>
</dbReference>
<organism evidence="9 10">
    <name type="scientific">Bacillus toyonensis</name>
    <dbReference type="NCBI Taxonomy" id="155322"/>
    <lineage>
        <taxon>Bacteria</taxon>
        <taxon>Bacillati</taxon>
        <taxon>Bacillota</taxon>
        <taxon>Bacilli</taxon>
        <taxon>Bacillales</taxon>
        <taxon>Bacillaceae</taxon>
        <taxon>Bacillus</taxon>
        <taxon>Bacillus cereus group</taxon>
    </lineage>
</organism>
<evidence type="ECO:0000256" key="1">
    <source>
        <dbReference type="ARBA" id="ARBA00022670"/>
    </source>
</evidence>
<dbReference type="EC" id="3.4.24.-" evidence="6"/>
<evidence type="ECO:0000256" key="3">
    <source>
        <dbReference type="ARBA" id="ARBA00022801"/>
    </source>
</evidence>
<dbReference type="NCBIfam" id="TIGR00181">
    <property type="entry name" value="pepF"/>
    <property type="match status" value="1"/>
</dbReference>
<dbReference type="CDD" id="cd09609">
    <property type="entry name" value="M3B_PepF"/>
    <property type="match status" value="1"/>
</dbReference>
<dbReference type="InterPro" id="IPR045090">
    <property type="entry name" value="Pept_M3A_M3B"/>
</dbReference>
<evidence type="ECO:0000259" key="8">
    <source>
        <dbReference type="Pfam" id="PF08439"/>
    </source>
</evidence>
<dbReference type="GO" id="GO:0006508">
    <property type="term" value="P:proteolysis"/>
    <property type="evidence" value="ECO:0007669"/>
    <property type="project" value="UniProtKB-KW"/>
</dbReference>
<dbReference type="AlphaFoldDB" id="A0AAP8JZ60"/>
<dbReference type="InterPro" id="IPR034009">
    <property type="entry name" value="M3B_PepF_4"/>
</dbReference>
<evidence type="ECO:0000313" key="9">
    <source>
        <dbReference type="EMBL" id="PHE17105.1"/>
    </source>
</evidence>
<keyword evidence="1 6" id="KW-0645">Protease</keyword>
<protein>
    <recommendedName>
        <fullName evidence="6">Oligopeptidase F</fullName>
        <ecNumber evidence="6">3.4.24.-</ecNumber>
    </recommendedName>
</protein>
<sequence length="605" mass="68984">MKNVIENRLIRAEVPTELTWDLSDLYKSDAEWHAALNVLENDIQKLGAFKGRLHTSSTTLLNCLLIEEELLMKLTKLSSYANLKESADRTDPVIQANSSKVSALGTKVHTALSFIHNEILSFEEGTIEKYLIEEIKLNPFRKSLLEVLSKRQHTLSPETEEALAALGEVHSSPYKIYGMTKLADMDFNPIQDEQGNEFPLSFALFESNYEFSPSAYIRRKAYESFVSTLKRYKNTVATTYATEVKKQVTLSRLRKYESVTHMLLEPQKVPLEMYNNQLDIIYKELAPHMRRFADLKKKVLGLDQMLFCDLHAPLDPEFNPAITYEEAGKLIQDSLKVLGDEYSSIIEKGFKERWVDLADNVGKSTGAFCSSPYGSHPYILITWQNTMRGCFTLAHEFGHAGHFYLANKNQRIMNVRPSMYFVEAPSTMNELLLAQHLLATTNDKRMRRWVILQLLGTYYHNFVTHLLEGEYQRRVYTLAEEGKALTAKSLTEIKTNVLSTFWGDSVEIDEGAGLTWMRQPHYYMGLYSYTYSAGLTASTAVAQMIKEEGQPAVDRWLDVLRAGGTMKPLELMKHAGVDMSKPDAIRKAVSYVGSLIDELERSYQE</sequence>
<keyword evidence="3 6" id="KW-0378">Hydrolase</keyword>
<dbReference type="InterPro" id="IPR001567">
    <property type="entry name" value="Pept_M3A_M3B_dom"/>
</dbReference>
<reference evidence="9 10" key="1">
    <citation type="submission" date="2017-09" db="EMBL/GenBank/DDBJ databases">
        <title>Large-scale bioinformatics analysis of Bacillus genomes uncovers conserved roles of natural products in bacterial physiology.</title>
        <authorList>
            <consortium name="Agbiome Team Llc"/>
            <person name="Bleich R.M."/>
            <person name="Grubbs K.J."/>
            <person name="Santa Maria K.C."/>
            <person name="Allen S.E."/>
            <person name="Farag S."/>
            <person name="Shank E.A."/>
            <person name="Bowers A."/>
        </authorList>
    </citation>
    <scope>NUCLEOTIDE SEQUENCE [LARGE SCALE GENOMIC DNA]</scope>
    <source>
        <strain evidence="9 10">AFS042148</strain>
    </source>
</reference>
<comment type="cofactor">
    <cofactor evidence="6">
        <name>Zn(2+)</name>
        <dbReference type="ChEBI" id="CHEBI:29105"/>
    </cofactor>
    <text evidence="6">Binds 1 zinc ion.</text>
</comment>
<dbReference type="GO" id="GO:0046872">
    <property type="term" value="F:metal ion binding"/>
    <property type="evidence" value="ECO:0007669"/>
    <property type="project" value="UniProtKB-UniRule"/>
</dbReference>
<dbReference type="InterPro" id="IPR042088">
    <property type="entry name" value="OligoPept_F_C"/>
</dbReference>
<dbReference type="RefSeq" id="WP_000800000.1">
    <property type="nucleotide sequence ID" value="NZ_CP036052.1"/>
</dbReference>
<comment type="caution">
    <text evidence="9">The sequence shown here is derived from an EMBL/GenBank/DDBJ whole genome shotgun (WGS) entry which is preliminary data.</text>
</comment>
<dbReference type="InterPro" id="IPR013647">
    <property type="entry name" value="OligopepF_N_dom"/>
</dbReference>